<dbReference type="PROSITE" id="PS00550">
    <property type="entry name" value="HEMERYTHRINS"/>
    <property type="match status" value="1"/>
</dbReference>
<dbReference type="SUPFAM" id="SSF47188">
    <property type="entry name" value="Hemerythrin-like"/>
    <property type="match status" value="1"/>
</dbReference>
<dbReference type="STRING" id="1867952.MTBPR1_20252"/>
<keyword evidence="2" id="KW-0561">Oxygen transport</keyword>
<organism evidence="6 7">
    <name type="scientific">Candidatus Terasakiella magnetica</name>
    <dbReference type="NCBI Taxonomy" id="1867952"/>
    <lineage>
        <taxon>Bacteria</taxon>
        <taxon>Pseudomonadati</taxon>
        <taxon>Pseudomonadota</taxon>
        <taxon>Alphaproteobacteria</taxon>
        <taxon>Rhodospirillales</taxon>
        <taxon>Terasakiellaceae</taxon>
        <taxon>Terasakiella</taxon>
    </lineage>
</organism>
<dbReference type="GO" id="GO:0046872">
    <property type="term" value="F:metal ion binding"/>
    <property type="evidence" value="ECO:0007669"/>
    <property type="project" value="UniProtKB-KW"/>
</dbReference>
<dbReference type="PANTHER" id="PTHR37164:SF1">
    <property type="entry name" value="BACTERIOHEMERYTHRIN"/>
    <property type="match status" value="1"/>
</dbReference>
<dbReference type="Pfam" id="PF01814">
    <property type="entry name" value="Hemerythrin"/>
    <property type="match status" value="1"/>
</dbReference>
<evidence type="ECO:0000256" key="3">
    <source>
        <dbReference type="ARBA" id="ARBA00022723"/>
    </source>
</evidence>
<dbReference type="RefSeq" id="WP_069188499.1">
    <property type="nucleotide sequence ID" value="NZ_FLYE01000012.1"/>
</dbReference>
<evidence type="ECO:0000313" key="7">
    <source>
        <dbReference type="Proteomes" id="UP000231658"/>
    </source>
</evidence>
<evidence type="ECO:0000256" key="4">
    <source>
        <dbReference type="ARBA" id="ARBA00023004"/>
    </source>
</evidence>
<dbReference type="NCBIfam" id="TIGR02481">
    <property type="entry name" value="hemeryth_dom"/>
    <property type="match status" value="1"/>
</dbReference>
<dbReference type="EMBL" id="FLYE01000012">
    <property type="protein sequence ID" value="SCA56404.1"/>
    <property type="molecule type" value="Genomic_DNA"/>
</dbReference>
<evidence type="ECO:0000259" key="5">
    <source>
        <dbReference type="Pfam" id="PF01814"/>
    </source>
</evidence>
<dbReference type="OrthoDB" id="7305302at2"/>
<keyword evidence="3" id="KW-0479">Metal-binding</keyword>
<dbReference type="AlphaFoldDB" id="A0A1C3RGR3"/>
<dbReference type="InterPro" id="IPR016131">
    <property type="entry name" value="Haemerythrin_Fe_BS"/>
</dbReference>
<evidence type="ECO:0000256" key="2">
    <source>
        <dbReference type="ARBA" id="ARBA00022621"/>
    </source>
</evidence>
<keyword evidence="4" id="KW-0408">Iron</keyword>
<dbReference type="CDD" id="cd12107">
    <property type="entry name" value="Hemerythrin"/>
    <property type="match status" value="1"/>
</dbReference>
<comment type="similarity">
    <text evidence="1">Belongs to the hemerythrin family.</text>
</comment>
<keyword evidence="2" id="KW-0813">Transport</keyword>
<dbReference type="InterPro" id="IPR012827">
    <property type="entry name" value="Hemerythrin_metal-bd"/>
</dbReference>
<dbReference type="Proteomes" id="UP000231658">
    <property type="component" value="Unassembled WGS sequence"/>
</dbReference>
<keyword evidence="7" id="KW-1185">Reference proteome</keyword>
<dbReference type="NCBIfam" id="NF033749">
    <property type="entry name" value="bact_hemeryth"/>
    <property type="match status" value="1"/>
</dbReference>
<proteinExistence type="inferred from homology"/>
<sequence>MQIKEWPTEFELGIAPIDDDHRMLFRTIQQLGRNIEDQRDSNIIAATIASLILYVDEHFEREERFLLRAGYPDFDAHKQIHDEFRDAILSLRDFHQTYPDDVDADKIVSFLEVWLLDHIAKVDKAYEPYLTGEKQGDPKIRQRMKYEEKTTKTVQLSCPADKEDYVKHFISLISEGSREGILIEVAVESVTIKQLARRESKAKKLFGR</sequence>
<dbReference type="InterPro" id="IPR050669">
    <property type="entry name" value="Hemerythrin"/>
</dbReference>
<reference evidence="6 7" key="1">
    <citation type="submission" date="2016-07" db="EMBL/GenBank/DDBJ databases">
        <authorList>
            <person name="Lefevre C.T."/>
        </authorList>
    </citation>
    <scope>NUCLEOTIDE SEQUENCE [LARGE SCALE GENOMIC DNA]</scope>
    <source>
        <strain evidence="6">PR1</strain>
    </source>
</reference>
<protein>
    <submittedName>
        <fullName evidence="6">Putative Hemerythrin HHE cation binding region</fullName>
    </submittedName>
</protein>
<evidence type="ECO:0000313" key="6">
    <source>
        <dbReference type="EMBL" id="SCA56404.1"/>
    </source>
</evidence>
<dbReference type="Gene3D" id="1.20.120.50">
    <property type="entry name" value="Hemerythrin-like"/>
    <property type="match status" value="1"/>
</dbReference>
<feature type="domain" description="Hemerythrin-like" evidence="5">
    <location>
        <begin position="13"/>
        <end position="130"/>
    </location>
</feature>
<dbReference type="InterPro" id="IPR035938">
    <property type="entry name" value="Hemerythrin-like_sf"/>
</dbReference>
<evidence type="ECO:0000256" key="1">
    <source>
        <dbReference type="ARBA" id="ARBA00010587"/>
    </source>
</evidence>
<dbReference type="PANTHER" id="PTHR37164">
    <property type="entry name" value="BACTERIOHEMERYTHRIN"/>
    <property type="match status" value="1"/>
</dbReference>
<name>A0A1C3RGR3_9PROT</name>
<gene>
    <name evidence="6" type="ORF">MTBPR1_20252</name>
</gene>
<dbReference type="GO" id="GO:0005344">
    <property type="term" value="F:oxygen carrier activity"/>
    <property type="evidence" value="ECO:0007669"/>
    <property type="project" value="UniProtKB-KW"/>
</dbReference>
<accession>A0A1C3RGR3</accession>
<dbReference type="InterPro" id="IPR012312">
    <property type="entry name" value="Hemerythrin-like"/>
</dbReference>